<dbReference type="GO" id="GO:0005524">
    <property type="term" value="F:ATP binding"/>
    <property type="evidence" value="ECO:0007669"/>
    <property type="project" value="UniProtKB-KW"/>
</dbReference>
<dbReference type="PROSITE" id="PS50893">
    <property type="entry name" value="ABC_TRANSPORTER_2"/>
    <property type="match status" value="1"/>
</dbReference>
<dbReference type="SMART" id="SM00382">
    <property type="entry name" value="AAA"/>
    <property type="match status" value="1"/>
</dbReference>
<evidence type="ECO:0000313" key="7">
    <source>
        <dbReference type="Proteomes" id="UP000310458"/>
    </source>
</evidence>
<dbReference type="PANTHER" id="PTHR42788:SF19">
    <property type="entry name" value="ALIPHATIC SULFONATES IMPORT ATP-BINDING PROTEIN SSUB 2"/>
    <property type="match status" value="1"/>
</dbReference>
<dbReference type="OrthoDB" id="8773773at2"/>
<dbReference type="Gene3D" id="3.40.50.300">
    <property type="entry name" value="P-loop containing nucleotide triphosphate hydrolases"/>
    <property type="match status" value="1"/>
</dbReference>
<dbReference type="RefSeq" id="WP_138251923.1">
    <property type="nucleotide sequence ID" value="NZ_VAVZ01000004.1"/>
</dbReference>
<keyword evidence="7" id="KW-1185">Reference proteome</keyword>
<dbReference type="PANTHER" id="PTHR42788">
    <property type="entry name" value="TAURINE IMPORT ATP-BINDING PROTEIN-RELATED"/>
    <property type="match status" value="1"/>
</dbReference>
<dbReference type="Pfam" id="PF00005">
    <property type="entry name" value="ABC_tran"/>
    <property type="match status" value="1"/>
</dbReference>
<dbReference type="PROSITE" id="PS00211">
    <property type="entry name" value="ABC_TRANSPORTER_1"/>
    <property type="match status" value="1"/>
</dbReference>
<dbReference type="InterPro" id="IPR050166">
    <property type="entry name" value="ABC_transporter_ATP-bind"/>
</dbReference>
<dbReference type="Proteomes" id="UP000310458">
    <property type="component" value="Unassembled WGS sequence"/>
</dbReference>
<keyword evidence="3 6" id="KW-0067">ATP-binding</keyword>
<evidence type="ECO:0000256" key="3">
    <source>
        <dbReference type="ARBA" id="ARBA00022840"/>
    </source>
</evidence>
<dbReference type="AlphaFoldDB" id="A0A5R9BGF9"/>
<keyword evidence="1" id="KW-0813">Transport</keyword>
<proteinExistence type="predicted"/>
<evidence type="ECO:0000256" key="2">
    <source>
        <dbReference type="ARBA" id="ARBA00022741"/>
    </source>
</evidence>
<comment type="caution">
    <text evidence="6">The sequence shown here is derived from an EMBL/GenBank/DDBJ whole genome shotgun (WGS) entry which is preliminary data.</text>
</comment>
<dbReference type="InterPro" id="IPR027417">
    <property type="entry name" value="P-loop_NTPase"/>
</dbReference>
<feature type="region of interest" description="Disordered" evidence="4">
    <location>
        <begin position="1"/>
        <end position="21"/>
    </location>
</feature>
<dbReference type="InterPro" id="IPR003593">
    <property type="entry name" value="AAA+_ATPase"/>
</dbReference>
<protein>
    <submittedName>
        <fullName evidence="6">ABC transporter ATP-binding protein</fullName>
    </submittedName>
</protein>
<dbReference type="InterPro" id="IPR003439">
    <property type="entry name" value="ABC_transporter-like_ATP-bd"/>
</dbReference>
<accession>A0A5R9BGF9</accession>
<evidence type="ECO:0000256" key="4">
    <source>
        <dbReference type="SAM" id="MobiDB-lite"/>
    </source>
</evidence>
<feature type="domain" description="ABC transporter" evidence="5">
    <location>
        <begin position="33"/>
        <end position="261"/>
    </location>
</feature>
<organism evidence="6 7">
    <name type="scientific">Nesterenkonia salmonea</name>
    <dbReference type="NCBI Taxonomy" id="1804987"/>
    <lineage>
        <taxon>Bacteria</taxon>
        <taxon>Bacillati</taxon>
        <taxon>Actinomycetota</taxon>
        <taxon>Actinomycetes</taxon>
        <taxon>Micrococcales</taxon>
        <taxon>Micrococcaceae</taxon>
        <taxon>Nesterenkonia</taxon>
    </lineage>
</organism>
<dbReference type="InterPro" id="IPR017871">
    <property type="entry name" value="ABC_transporter-like_CS"/>
</dbReference>
<reference evidence="6 7" key="1">
    <citation type="submission" date="2019-05" db="EMBL/GenBank/DDBJ databases">
        <title>Nesterenkonia sp. GY074 isolated from the Southern Atlantic Ocean.</title>
        <authorList>
            <person name="Zhang G."/>
        </authorList>
    </citation>
    <scope>NUCLEOTIDE SEQUENCE [LARGE SCALE GENOMIC DNA]</scope>
    <source>
        <strain evidence="6 7">GY074</strain>
    </source>
</reference>
<evidence type="ECO:0000256" key="1">
    <source>
        <dbReference type="ARBA" id="ARBA00022448"/>
    </source>
</evidence>
<evidence type="ECO:0000259" key="5">
    <source>
        <dbReference type="PROSITE" id="PS50893"/>
    </source>
</evidence>
<gene>
    <name evidence="6" type="ORF">FEF26_02295</name>
</gene>
<dbReference type="EMBL" id="VAVZ01000004">
    <property type="protein sequence ID" value="TLP99736.1"/>
    <property type="molecule type" value="Genomic_DNA"/>
</dbReference>
<name>A0A5R9BGF9_9MICC</name>
<dbReference type="SUPFAM" id="SSF52540">
    <property type="entry name" value="P-loop containing nucleoside triphosphate hydrolases"/>
    <property type="match status" value="1"/>
</dbReference>
<sequence>MTSAPALDQRHSAAASTQPVVPSETVASESLSVSFNDVGRAFDGRTVLRNVSLTVTPGEVLAILGSSGCGKSTLLRAVGGLDEGFTGDIVIGDSAVTRYDERTAVGFQEPRLLPWRSIRRNVELGLPRNLSKAEGQARVVELLELVGLSDRAALRPREISGGMAQRASLARALARQPGVLLLDEPFGALDALTRLKMQDLLLDIHAQTGTTVLLVTHDVNEALQLADRILLLGGRRSDTAEGATVKSLVPVPGKRPRDRAATDLAQLRSELYAGLGVDSR</sequence>
<dbReference type="GO" id="GO:0016887">
    <property type="term" value="F:ATP hydrolysis activity"/>
    <property type="evidence" value="ECO:0007669"/>
    <property type="project" value="InterPro"/>
</dbReference>
<evidence type="ECO:0000313" key="6">
    <source>
        <dbReference type="EMBL" id="TLP99736.1"/>
    </source>
</evidence>
<keyword evidence="2" id="KW-0547">Nucleotide-binding</keyword>